<feature type="transmembrane region" description="Helical" evidence="3">
    <location>
        <begin position="325"/>
        <end position="348"/>
    </location>
</feature>
<dbReference type="PANTHER" id="PTHR11206">
    <property type="entry name" value="MULTIDRUG RESISTANCE PROTEIN"/>
    <property type="match status" value="1"/>
</dbReference>
<keyword evidence="3" id="KW-0472">Membrane</keyword>
<feature type="transmembrane region" description="Helical" evidence="3">
    <location>
        <begin position="298"/>
        <end position="318"/>
    </location>
</feature>
<reference evidence="5" key="1">
    <citation type="journal article" date="2020" name="Nat. Commun.">
        <title>Genome sequence of the cluster root forming white lupin.</title>
        <authorList>
            <person name="Hufnagel B."/>
            <person name="Marques A."/>
            <person name="Soriano A."/>
            <person name="Marques L."/>
            <person name="Divol F."/>
            <person name="Doumas P."/>
            <person name="Sallet E."/>
            <person name="Mancinotti D."/>
            <person name="Carrere S."/>
            <person name="Marande W."/>
            <person name="Arribat S."/>
            <person name="Keller J."/>
            <person name="Huneau C."/>
            <person name="Blein T."/>
            <person name="Aime D."/>
            <person name="Laguerre M."/>
            <person name="Taylor J."/>
            <person name="Schubert V."/>
            <person name="Nelson M."/>
            <person name="Geu-Flores F."/>
            <person name="Crespi M."/>
            <person name="Gallardo-Guerrero K."/>
            <person name="Delaux P.-M."/>
            <person name="Salse J."/>
            <person name="Berges H."/>
            <person name="Guyot R."/>
            <person name="Gouzy J."/>
            <person name="Peret B."/>
        </authorList>
    </citation>
    <scope>NUCLEOTIDE SEQUENCE [LARGE SCALE GENOMIC DNA]</scope>
    <source>
        <strain evidence="5">cv. Amiga</strain>
    </source>
</reference>
<comment type="caution">
    <text evidence="4">The sequence shown here is derived from an EMBL/GenBank/DDBJ whole genome shotgun (WGS) entry which is preliminary data.</text>
</comment>
<feature type="transmembrane region" description="Helical" evidence="3">
    <location>
        <begin position="210"/>
        <end position="235"/>
    </location>
</feature>
<keyword evidence="5" id="KW-1185">Reference proteome</keyword>
<evidence type="ECO:0000256" key="2">
    <source>
        <dbReference type="SAM" id="MobiDB-lite"/>
    </source>
</evidence>
<feature type="transmembrane region" description="Helical" evidence="3">
    <location>
        <begin position="354"/>
        <end position="377"/>
    </location>
</feature>
<accession>A0A6A4PZR8</accession>
<sequence length="417" mass="45219">MSSTSKLNNKTNHPATVPPPAQPQKWPAGMLKMDMLISELSVQGRLALPMVVMNLAWFGKAAITTAFLGRLGELSLAGGAIGFMFANVTGFSVLNGLCGAMEAICGQAQALAFHIPINIVLSKTMGLIGVSMAVWITDLIIVVLLAIYVVILENTKGNRWKDGGWWDQSFMDWIRLVKLGGSCSLNTCLEWWCYEILVLLTGHLKNAKEAVGVLAIVLNLDYLFFSVMLSLGTCVSTRVSNELGANQAGNAYRSAFVSLALGFILGWIGSLLMVAVRGSWAALFSHDNGIIKGVKKTMLLMALTEVFNFPLAVCGGIVRGTARPWLGMYSNLGGFYFLALPLGVILAFKFHHGLVGFFIGLNAGIVICLMMDLVFIVRLNWVKEASKAQTLVSDHQVQNVPKYDAEELSTVQANHEV</sequence>
<feature type="transmembrane region" description="Helical" evidence="3">
    <location>
        <begin position="46"/>
        <end position="68"/>
    </location>
</feature>
<keyword evidence="3" id="KW-0812">Transmembrane</keyword>
<name>A0A6A4PZR8_LUPAL</name>
<dbReference type="GO" id="GO:0016020">
    <property type="term" value="C:membrane"/>
    <property type="evidence" value="ECO:0007669"/>
    <property type="project" value="InterPro"/>
</dbReference>
<comment type="similarity">
    <text evidence="1">Belongs to the multi antimicrobial extrusion (MATE) (TC 2.A.66.1) family.</text>
</comment>
<dbReference type="AlphaFoldDB" id="A0A6A4PZR8"/>
<evidence type="ECO:0000256" key="3">
    <source>
        <dbReference type="SAM" id="Phobius"/>
    </source>
</evidence>
<organism evidence="4 5">
    <name type="scientific">Lupinus albus</name>
    <name type="common">White lupine</name>
    <name type="synonym">Lupinus termis</name>
    <dbReference type="NCBI Taxonomy" id="3870"/>
    <lineage>
        <taxon>Eukaryota</taxon>
        <taxon>Viridiplantae</taxon>
        <taxon>Streptophyta</taxon>
        <taxon>Embryophyta</taxon>
        <taxon>Tracheophyta</taxon>
        <taxon>Spermatophyta</taxon>
        <taxon>Magnoliopsida</taxon>
        <taxon>eudicotyledons</taxon>
        <taxon>Gunneridae</taxon>
        <taxon>Pentapetalae</taxon>
        <taxon>rosids</taxon>
        <taxon>fabids</taxon>
        <taxon>Fabales</taxon>
        <taxon>Fabaceae</taxon>
        <taxon>Papilionoideae</taxon>
        <taxon>50 kb inversion clade</taxon>
        <taxon>genistoids sensu lato</taxon>
        <taxon>core genistoids</taxon>
        <taxon>Genisteae</taxon>
        <taxon>Lupinus</taxon>
    </lineage>
</organism>
<feature type="transmembrane region" description="Helical" evidence="3">
    <location>
        <begin position="256"/>
        <end position="278"/>
    </location>
</feature>
<feature type="region of interest" description="Disordered" evidence="2">
    <location>
        <begin position="1"/>
        <end position="23"/>
    </location>
</feature>
<evidence type="ECO:0000313" key="5">
    <source>
        <dbReference type="Proteomes" id="UP000447434"/>
    </source>
</evidence>
<feature type="compositionally biased region" description="Polar residues" evidence="2">
    <location>
        <begin position="1"/>
        <end position="14"/>
    </location>
</feature>
<evidence type="ECO:0000313" key="4">
    <source>
        <dbReference type="EMBL" id="KAE9606913.1"/>
    </source>
</evidence>
<protein>
    <submittedName>
        <fullName evidence="4">Putative multi antimicrobial extrusion protein</fullName>
    </submittedName>
</protein>
<dbReference type="Proteomes" id="UP000447434">
    <property type="component" value="Chromosome 9"/>
</dbReference>
<feature type="transmembrane region" description="Helical" evidence="3">
    <location>
        <begin position="74"/>
        <end position="94"/>
    </location>
</feature>
<evidence type="ECO:0000256" key="1">
    <source>
        <dbReference type="ARBA" id="ARBA00010199"/>
    </source>
</evidence>
<dbReference type="Pfam" id="PF01554">
    <property type="entry name" value="MatE"/>
    <property type="match status" value="2"/>
</dbReference>
<keyword evidence="3" id="KW-1133">Transmembrane helix</keyword>
<dbReference type="EMBL" id="WOCE01000009">
    <property type="protein sequence ID" value="KAE9606913.1"/>
    <property type="molecule type" value="Genomic_DNA"/>
</dbReference>
<dbReference type="GO" id="GO:0015297">
    <property type="term" value="F:antiporter activity"/>
    <property type="evidence" value="ECO:0007669"/>
    <property type="project" value="InterPro"/>
</dbReference>
<feature type="transmembrane region" description="Helical" evidence="3">
    <location>
        <begin position="127"/>
        <end position="151"/>
    </location>
</feature>
<proteinExistence type="inferred from homology"/>
<dbReference type="OrthoDB" id="2126698at2759"/>
<dbReference type="GO" id="GO:0042910">
    <property type="term" value="F:xenobiotic transmembrane transporter activity"/>
    <property type="evidence" value="ECO:0007669"/>
    <property type="project" value="InterPro"/>
</dbReference>
<dbReference type="InterPro" id="IPR002528">
    <property type="entry name" value="MATE_fam"/>
</dbReference>
<gene>
    <name evidence="4" type="ORF">Lalb_Chr09g0324581</name>
</gene>